<gene>
    <name evidence="2" type="ordered locus">Dalk_5162</name>
</gene>
<dbReference type="HOGENOM" id="CLU_1432420_0_0_7"/>
<accession>B8FE51</accession>
<evidence type="ECO:0000313" key="2">
    <source>
        <dbReference type="EMBL" id="ACL06832.1"/>
    </source>
</evidence>
<keyword evidence="1" id="KW-0812">Transmembrane</keyword>
<keyword evidence="1" id="KW-0472">Membrane</keyword>
<dbReference type="AlphaFoldDB" id="B8FE51"/>
<keyword evidence="1" id="KW-1133">Transmembrane helix</keyword>
<sequence>MVGLRPWYYRKMAELRRKPGTRESVELSAVGLARTNCGQGKPCALPMKKDLSVNPTPWIAKTRPAAVSGRCLLRPSCHIAQRPRSPRSRVGMHTDSGRGFCSWVEPRETQLITAATQFLINSPSLLAGKGQDGGGGLSYPCSHVRRFGVSVLVLGPCIGDDFRLKHRVFTVVYFLCFMLFQYIVKLLSV</sequence>
<evidence type="ECO:0000256" key="1">
    <source>
        <dbReference type="SAM" id="Phobius"/>
    </source>
</evidence>
<organism evidence="2 3">
    <name type="scientific">Desulfatibacillum aliphaticivorans</name>
    <dbReference type="NCBI Taxonomy" id="218208"/>
    <lineage>
        <taxon>Bacteria</taxon>
        <taxon>Pseudomonadati</taxon>
        <taxon>Thermodesulfobacteriota</taxon>
        <taxon>Desulfobacteria</taxon>
        <taxon>Desulfobacterales</taxon>
        <taxon>Desulfatibacillaceae</taxon>
        <taxon>Desulfatibacillum</taxon>
    </lineage>
</organism>
<keyword evidence="3" id="KW-1185">Reference proteome</keyword>
<feature type="transmembrane region" description="Helical" evidence="1">
    <location>
        <begin position="168"/>
        <end position="184"/>
    </location>
</feature>
<dbReference type="Proteomes" id="UP000000739">
    <property type="component" value="Chromosome"/>
</dbReference>
<evidence type="ECO:0000313" key="3">
    <source>
        <dbReference type="Proteomes" id="UP000000739"/>
    </source>
</evidence>
<dbReference type="KEGG" id="dal:Dalk_5162"/>
<protein>
    <submittedName>
        <fullName evidence="2">Uncharacterized protein</fullName>
    </submittedName>
</protein>
<proteinExistence type="predicted"/>
<dbReference type="EMBL" id="CP001322">
    <property type="protein sequence ID" value="ACL06832.1"/>
    <property type="molecule type" value="Genomic_DNA"/>
</dbReference>
<name>B8FE51_DESAL</name>
<reference evidence="2 3" key="1">
    <citation type="journal article" date="2012" name="Environ. Microbiol.">
        <title>The genome sequence of Desulfatibacillum alkenivorans AK-01: a blueprint for anaerobic alkane oxidation.</title>
        <authorList>
            <person name="Callaghan A.V."/>
            <person name="Morris B.E."/>
            <person name="Pereira I.A."/>
            <person name="McInerney M.J."/>
            <person name="Austin R.N."/>
            <person name="Groves J.T."/>
            <person name="Kukor J.J."/>
            <person name="Suflita J.M."/>
            <person name="Young L.Y."/>
            <person name="Zylstra G.J."/>
            <person name="Wawrik B."/>
        </authorList>
    </citation>
    <scope>NUCLEOTIDE SEQUENCE [LARGE SCALE GENOMIC DNA]</scope>
    <source>
        <strain evidence="2 3">AK-01</strain>
    </source>
</reference>